<comment type="miscellaneous">
    <text evidence="6">May also have succinyldiaminopimelate aminotransferase activity, thus carrying out the corresponding step in lysine biosynthesis.</text>
</comment>
<evidence type="ECO:0000256" key="6">
    <source>
        <dbReference type="HAMAP-Rule" id="MF_01107"/>
    </source>
</evidence>
<organism evidence="7 8">
    <name type="scientific">Tsukamurella soli</name>
    <dbReference type="NCBI Taxonomy" id="644556"/>
    <lineage>
        <taxon>Bacteria</taxon>
        <taxon>Bacillati</taxon>
        <taxon>Actinomycetota</taxon>
        <taxon>Actinomycetes</taxon>
        <taxon>Mycobacteriales</taxon>
        <taxon>Tsukamurellaceae</taxon>
        <taxon>Tsukamurella</taxon>
    </lineage>
</organism>
<dbReference type="InterPro" id="IPR004636">
    <property type="entry name" value="AcOrn/SuccOrn_fam"/>
</dbReference>
<dbReference type="Gene3D" id="3.40.640.10">
    <property type="entry name" value="Type I PLP-dependent aspartate aminotransferase-like (Major domain)"/>
    <property type="match status" value="1"/>
</dbReference>
<comment type="pathway">
    <text evidence="6">Amino-acid biosynthesis; L-arginine biosynthesis; N(2)-acetyl-L-ornithine from L-glutamate: step 4/4.</text>
</comment>
<feature type="binding site" evidence="6">
    <location>
        <position position="282"/>
    </location>
    <ligand>
        <name>N(2)-acetyl-L-ornithine</name>
        <dbReference type="ChEBI" id="CHEBI:57805"/>
    </ligand>
</feature>
<evidence type="ECO:0000256" key="5">
    <source>
        <dbReference type="ARBA" id="ARBA00022898"/>
    </source>
</evidence>
<evidence type="ECO:0000313" key="7">
    <source>
        <dbReference type="EMBL" id="GAA4389910.1"/>
    </source>
</evidence>
<dbReference type="InterPro" id="IPR015422">
    <property type="entry name" value="PyrdxlP-dep_Trfase_small"/>
</dbReference>
<evidence type="ECO:0000256" key="4">
    <source>
        <dbReference type="ARBA" id="ARBA00022679"/>
    </source>
</evidence>
<feature type="binding site" evidence="6">
    <location>
        <position position="137"/>
    </location>
    <ligand>
        <name>N(2)-acetyl-L-ornithine</name>
        <dbReference type="ChEBI" id="CHEBI:57805"/>
    </ligand>
</feature>
<dbReference type="NCBIfam" id="NF002874">
    <property type="entry name" value="PRK03244.1"/>
    <property type="match status" value="1"/>
</dbReference>
<comment type="caution">
    <text evidence="7">The sequence shown here is derived from an EMBL/GenBank/DDBJ whole genome shotgun (WGS) entry which is preliminary data.</text>
</comment>
<dbReference type="InterPro" id="IPR050103">
    <property type="entry name" value="Class-III_PLP-dep_AT"/>
</dbReference>
<proteinExistence type="inferred from homology"/>
<dbReference type="InterPro" id="IPR015421">
    <property type="entry name" value="PyrdxlP-dep_Trfase_major"/>
</dbReference>
<dbReference type="PANTHER" id="PTHR11986">
    <property type="entry name" value="AMINOTRANSFERASE CLASS III"/>
    <property type="match status" value="1"/>
</dbReference>
<keyword evidence="8" id="KW-1185">Reference proteome</keyword>
<comment type="subunit">
    <text evidence="6">Homodimer.</text>
</comment>
<accession>A0ABP8JF76</accession>
<keyword evidence="1 6" id="KW-0055">Arginine biosynthesis</keyword>
<protein>
    <recommendedName>
        <fullName evidence="6">Acetylornithine aminotransferase</fullName>
        <shortName evidence="6">ACOAT</shortName>
        <ecNumber evidence="6">2.6.1.11</ecNumber>
    </recommendedName>
</protein>
<feature type="binding site" evidence="6">
    <location>
        <position position="134"/>
    </location>
    <ligand>
        <name>pyridoxal 5'-phosphate</name>
        <dbReference type="ChEBI" id="CHEBI:597326"/>
    </ligand>
</feature>
<evidence type="ECO:0000256" key="2">
    <source>
        <dbReference type="ARBA" id="ARBA00022576"/>
    </source>
</evidence>
<keyword evidence="6" id="KW-0963">Cytoplasm</keyword>
<comment type="catalytic activity">
    <reaction evidence="6">
        <text>N(2)-acetyl-L-ornithine + 2-oxoglutarate = N-acetyl-L-glutamate 5-semialdehyde + L-glutamate</text>
        <dbReference type="Rhea" id="RHEA:18049"/>
        <dbReference type="ChEBI" id="CHEBI:16810"/>
        <dbReference type="ChEBI" id="CHEBI:29123"/>
        <dbReference type="ChEBI" id="CHEBI:29985"/>
        <dbReference type="ChEBI" id="CHEBI:57805"/>
        <dbReference type="EC" id="2.6.1.11"/>
    </reaction>
</comment>
<dbReference type="HAMAP" id="MF_01107">
    <property type="entry name" value="ArgD_aminotrans_3"/>
    <property type="match status" value="1"/>
</dbReference>
<evidence type="ECO:0000256" key="3">
    <source>
        <dbReference type="ARBA" id="ARBA00022605"/>
    </source>
</evidence>
<dbReference type="NCBIfam" id="TIGR00707">
    <property type="entry name" value="argD"/>
    <property type="match status" value="1"/>
</dbReference>
<dbReference type="Gene3D" id="3.90.1150.10">
    <property type="entry name" value="Aspartate Aminotransferase, domain 1"/>
    <property type="match status" value="1"/>
</dbReference>
<gene>
    <name evidence="6" type="primary">argD</name>
    <name evidence="7" type="ORF">GCM10023147_17250</name>
</gene>
<evidence type="ECO:0000313" key="8">
    <source>
        <dbReference type="Proteomes" id="UP001500635"/>
    </source>
</evidence>
<keyword evidence="3 6" id="KW-0028">Amino-acid biosynthesis</keyword>
<dbReference type="InterPro" id="IPR049704">
    <property type="entry name" value="Aminotrans_3_PPA_site"/>
</dbReference>
<feature type="binding site" evidence="6">
    <location>
        <begin position="108"/>
        <end position="109"/>
    </location>
    <ligand>
        <name>pyridoxal 5'-phosphate</name>
        <dbReference type="ChEBI" id="CHEBI:597326"/>
    </ligand>
</feature>
<dbReference type="CDD" id="cd00610">
    <property type="entry name" value="OAT_like"/>
    <property type="match status" value="1"/>
</dbReference>
<sequence>MTHTEEILGRWNAALMDNYGTPPVALVSGSGAEVVDADGKRYVDLLAGLAVNILGHAHPKVVEAVTRQISTLGHVSNLYVAEPTVRLAERLVDLVGVPGTRVFFCNSGAEANEAAIKIARRTGRPRMIAAANGFHGRTMGSLSLTGQEGKRTPFVPMLESVDFVPYGDGDALRAALQDGVAQGSPVGAVFLEPIQGEGGVVVPPAGYLAQARAAATEAGALLVLDEIQTGIARTGSMFAFQQAGVVPDVFTLAKGLGGGLPIGATVAVGEHGAALTPGQHGTTFGGNPVSAAAANAVLDVIESEDLIDRAAALGKHIATSIEALGHPLVKGVRGQGMLLGVLLTEARAKRVEAAARSAGYLLNAAQPDLIRLAPPLVLTDAQADRLIADLPEILTAATQET</sequence>
<keyword evidence="2 6" id="KW-0032">Aminotransferase</keyword>
<dbReference type="Proteomes" id="UP001500635">
    <property type="component" value="Unassembled WGS sequence"/>
</dbReference>
<dbReference type="PROSITE" id="PS00600">
    <property type="entry name" value="AA_TRANSFER_CLASS_3"/>
    <property type="match status" value="1"/>
</dbReference>
<name>A0ABP8JF76_9ACTN</name>
<dbReference type="EC" id="2.6.1.11" evidence="6"/>
<feature type="binding site" evidence="6">
    <location>
        <begin position="225"/>
        <end position="228"/>
    </location>
    <ligand>
        <name>pyridoxal 5'-phosphate</name>
        <dbReference type="ChEBI" id="CHEBI:597326"/>
    </ligand>
</feature>
<dbReference type="Pfam" id="PF00202">
    <property type="entry name" value="Aminotran_3"/>
    <property type="match status" value="1"/>
</dbReference>
<keyword evidence="4 6" id="KW-0808">Transferase</keyword>
<dbReference type="EMBL" id="BAABFR010000020">
    <property type="protein sequence ID" value="GAA4389910.1"/>
    <property type="molecule type" value="Genomic_DNA"/>
</dbReference>
<dbReference type="SUPFAM" id="SSF53383">
    <property type="entry name" value="PLP-dependent transferases"/>
    <property type="match status" value="1"/>
</dbReference>
<reference evidence="8" key="1">
    <citation type="journal article" date="2019" name="Int. J. Syst. Evol. Microbiol.">
        <title>The Global Catalogue of Microorganisms (GCM) 10K type strain sequencing project: providing services to taxonomists for standard genome sequencing and annotation.</title>
        <authorList>
            <consortium name="The Broad Institute Genomics Platform"/>
            <consortium name="The Broad Institute Genome Sequencing Center for Infectious Disease"/>
            <person name="Wu L."/>
            <person name="Ma J."/>
        </authorList>
    </citation>
    <scope>NUCLEOTIDE SEQUENCE [LARGE SCALE GENOMIC DNA]</scope>
    <source>
        <strain evidence="8">JCM 17688</strain>
    </source>
</reference>
<dbReference type="InterPro" id="IPR005814">
    <property type="entry name" value="Aminotrans_3"/>
</dbReference>
<dbReference type="RefSeq" id="WP_344993786.1">
    <property type="nucleotide sequence ID" value="NZ_BAABFR010000020.1"/>
</dbReference>
<evidence type="ECO:0000256" key="1">
    <source>
        <dbReference type="ARBA" id="ARBA00022571"/>
    </source>
</evidence>
<feature type="binding site" evidence="6">
    <location>
        <position position="283"/>
    </location>
    <ligand>
        <name>pyridoxal 5'-phosphate</name>
        <dbReference type="ChEBI" id="CHEBI:597326"/>
    </ligand>
</feature>
<comment type="similarity">
    <text evidence="6">Belongs to the class-III pyridoxal-phosphate-dependent aminotransferase family. ArgD subfamily.</text>
</comment>
<dbReference type="InterPro" id="IPR015424">
    <property type="entry name" value="PyrdxlP-dep_Trfase"/>
</dbReference>
<comment type="subcellular location">
    <subcellularLocation>
        <location evidence="6">Cytoplasm</location>
    </subcellularLocation>
</comment>
<keyword evidence="5 6" id="KW-0663">Pyridoxal phosphate</keyword>
<dbReference type="PANTHER" id="PTHR11986:SF79">
    <property type="entry name" value="ACETYLORNITHINE AMINOTRANSFERASE, MITOCHONDRIAL"/>
    <property type="match status" value="1"/>
</dbReference>
<dbReference type="PIRSF" id="PIRSF000521">
    <property type="entry name" value="Transaminase_4ab_Lys_Orn"/>
    <property type="match status" value="1"/>
</dbReference>
<comment type="cofactor">
    <cofactor evidence="6">
        <name>pyridoxal 5'-phosphate</name>
        <dbReference type="ChEBI" id="CHEBI:597326"/>
    </cofactor>
    <text evidence="6">Binds 1 pyridoxal phosphate per subunit.</text>
</comment>
<feature type="modified residue" description="N6-(pyridoxal phosphate)lysine" evidence="6">
    <location>
        <position position="254"/>
    </location>
</feature>